<evidence type="ECO:0000256" key="4">
    <source>
        <dbReference type="ARBA" id="ARBA00023136"/>
    </source>
</evidence>
<proteinExistence type="predicted"/>
<evidence type="ECO:0000256" key="5">
    <source>
        <dbReference type="ARBA" id="ARBA00023288"/>
    </source>
</evidence>
<dbReference type="PROSITE" id="PS50011">
    <property type="entry name" value="PROTEIN_KINASE_DOM"/>
    <property type="match status" value="1"/>
</dbReference>
<organism evidence="10 11">
    <name type="scientific">Lactuca virosa</name>
    <dbReference type="NCBI Taxonomy" id="75947"/>
    <lineage>
        <taxon>Eukaryota</taxon>
        <taxon>Viridiplantae</taxon>
        <taxon>Streptophyta</taxon>
        <taxon>Embryophyta</taxon>
        <taxon>Tracheophyta</taxon>
        <taxon>Spermatophyta</taxon>
        <taxon>Magnoliopsida</taxon>
        <taxon>eudicotyledons</taxon>
        <taxon>Gunneridae</taxon>
        <taxon>Pentapetalae</taxon>
        <taxon>asterids</taxon>
        <taxon>campanulids</taxon>
        <taxon>Asterales</taxon>
        <taxon>Asteraceae</taxon>
        <taxon>Cichorioideae</taxon>
        <taxon>Cichorieae</taxon>
        <taxon>Lactucinae</taxon>
        <taxon>Lactuca</taxon>
    </lineage>
</organism>
<dbReference type="Proteomes" id="UP001157418">
    <property type="component" value="Unassembled WGS sequence"/>
</dbReference>
<evidence type="ECO:0000256" key="1">
    <source>
        <dbReference type="ARBA" id="ARBA00004193"/>
    </source>
</evidence>
<dbReference type="EC" id="2.7.11.1" evidence="2"/>
<dbReference type="PANTHER" id="PTHR47985:SF46">
    <property type="entry name" value="PROTEIN KINASE DOMAIN-CONTAINING PROTEIN"/>
    <property type="match status" value="1"/>
</dbReference>
<feature type="binding site" evidence="8">
    <location>
        <position position="96"/>
    </location>
    <ligand>
        <name>ATP</name>
        <dbReference type="ChEBI" id="CHEBI:30616"/>
    </ligand>
</feature>
<dbReference type="AlphaFoldDB" id="A0AAU9MX51"/>
<comment type="subcellular location">
    <subcellularLocation>
        <location evidence="1">Cell membrane</location>
        <topology evidence="1">Lipid-anchor</topology>
    </subcellularLocation>
</comment>
<dbReference type="PROSITE" id="PS00107">
    <property type="entry name" value="PROTEIN_KINASE_ATP"/>
    <property type="match status" value="1"/>
</dbReference>
<evidence type="ECO:0000313" key="10">
    <source>
        <dbReference type="EMBL" id="CAH1430955.1"/>
    </source>
</evidence>
<gene>
    <name evidence="10" type="ORF">LVIROSA_LOCUS17688</name>
</gene>
<keyword evidence="4" id="KW-0472">Membrane</keyword>
<keyword evidence="3" id="KW-0808">Transferase</keyword>
<dbReference type="FunFam" id="3.30.200.20:FF:000244">
    <property type="entry name" value="Serine/threonine-protein kinase CDL1-like"/>
    <property type="match status" value="1"/>
</dbReference>
<dbReference type="Gene3D" id="1.10.510.10">
    <property type="entry name" value="Transferase(Phosphotransferase) domain 1"/>
    <property type="match status" value="2"/>
</dbReference>
<evidence type="ECO:0000256" key="6">
    <source>
        <dbReference type="ARBA" id="ARBA00047899"/>
    </source>
</evidence>
<evidence type="ECO:0000313" key="11">
    <source>
        <dbReference type="Proteomes" id="UP001157418"/>
    </source>
</evidence>
<dbReference type="PANTHER" id="PTHR47985">
    <property type="entry name" value="OS07G0668900 PROTEIN"/>
    <property type="match status" value="1"/>
</dbReference>
<keyword evidence="8" id="KW-0067">ATP-binding</keyword>
<evidence type="ECO:0000259" key="9">
    <source>
        <dbReference type="PROSITE" id="PS50011"/>
    </source>
</evidence>
<keyword evidence="3" id="KW-0723">Serine/threonine-protein kinase</keyword>
<dbReference type="InterPro" id="IPR001245">
    <property type="entry name" value="Ser-Thr/Tyr_kinase_cat_dom"/>
</dbReference>
<dbReference type="EMBL" id="CAKMRJ010003334">
    <property type="protein sequence ID" value="CAH1430955.1"/>
    <property type="molecule type" value="Genomic_DNA"/>
</dbReference>
<keyword evidence="3" id="KW-0418">Kinase</keyword>
<protein>
    <recommendedName>
        <fullName evidence="2">non-specific serine/threonine protein kinase</fullName>
        <ecNumber evidence="2">2.7.11.1</ecNumber>
    </recommendedName>
</protein>
<dbReference type="GO" id="GO:0005524">
    <property type="term" value="F:ATP binding"/>
    <property type="evidence" value="ECO:0007669"/>
    <property type="project" value="UniProtKB-UniRule"/>
</dbReference>
<dbReference type="InterPro" id="IPR000719">
    <property type="entry name" value="Prot_kinase_dom"/>
</dbReference>
<sequence>MRCFSCINFCSKDVENYDGDVASNDVAVDDKGKTCKDVTEKGKRFSSQRYNVARSFTFRELCVATQNFKDSNLIGEGGFGCVYKGRLDSGKIVAVKQLNLNGLQGHQEFIVEVLMLSLLRHSNLVTLIGYCTDGDQRLLVYEYMPLGSLENHLFDLEPNQEPLDWHTRLKIAVGAARGLEYLHCKANPPLVITLTCQLELWAHMLITGRKAIDMNKKPSEQNLVAWSRPFLKDRKKFIQLVDPLLEGRFSVRSVHHVVAVTAMCLQEQANFRPLIGDIVVALEYLASQAEHEPDSRTISSSK</sequence>
<dbReference type="Gene3D" id="3.30.200.20">
    <property type="entry name" value="Phosphorylase Kinase, domain 1"/>
    <property type="match status" value="1"/>
</dbReference>
<evidence type="ECO:0000256" key="3">
    <source>
        <dbReference type="ARBA" id="ARBA00022527"/>
    </source>
</evidence>
<evidence type="ECO:0000256" key="8">
    <source>
        <dbReference type="PROSITE-ProRule" id="PRU10141"/>
    </source>
</evidence>
<evidence type="ECO:0000256" key="7">
    <source>
        <dbReference type="ARBA" id="ARBA00048679"/>
    </source>
</evidence>
<keyword evidence="8" id="KW-0547">Nucleotide-binding</keyword>
<comment type="catalytic activity">
    <reaction evidence="7">
        <text>L-seryl-[protein] + ATP = O-phospho-L-seryl-[protein] + ADP + H(+)</text>
        <dbReference type="Rhea" id="RHEA:17989"/>
        <dbReference type="Rhea" id="RHEA-COMP:9863"/>
        <dbReference type="Rhea" id="RHEA-COMP:11604"/>
        <dbReference type="ChEBI" id="CHEBI:15378"/>
        <dbReference type="ChEBI" id="CHEBI:29999"/>
        <dbReference type="ChEBI" id="CHEBI:30616"/>
        <dbReference type="ChEBI" id="CHEBI:83421"/>
        <dbReference type="ChEBI" id="CHEBI:456216"/>
        <dbReference type="EC" id="2.7.11.1"/>
    </reaction>
</comment>
<dbReference type="GO" id="GO:0005886">
    <property type="term" value="C:plasma membrane"/>
    <property type="evidence" value="ECO:0007669"/>
    <property type="project" value="UniProtKB-SubCell"/>
</dbReference>
<reference evidence="10 11" key="1">
    <citation type="submission" date="2022-01" db="EMBL/GenBank/DDBJ databases">
        <authorList>
            <person name="Xiong W."/>
            <person name="Schranz E."/>
        </authorList>
    </citation>
    <scope>NUCLEOTIDE SEQUENCE [LARGE SCALE GENOMIC DNA]</scope>
</reference>
<accession>A0AAU9MX51</accession>
<dbReference type="GO" id="GO:0004674">
    <property type="term" value="F:protein serine/threonine kinase activity"/>
    <property type="evidence" value="ECO:0007669"/>
    <property type="project" value="UniProtKB-KW"/>
</dbReference>
<name>A0AAU9MX51_9ASTR</name>
<keyword evidence="5" id="KW-0449">Lipoprotein</keyword>
<comment type="caution">
    <text evidence="10">The sequence shown here is derived from an EMBL/GenBank/DDBJ whole genome shotgun (WGS) entry which is preliminary data.</text>
</comment>
<feature type="domain" description="Protein kinase" evidence="9">
    <location>
        <begin position="68"/>
        <end position="302"/>
    </location>
</feature>
<dbReference type="InterPro" id="IPR017441">
    <property type="entry name" value="Protein_kinase_ATP_BS"/>
</dbReference>
<keyword evidence="11" id="KW-1185">Reference proteome</keyword>
<dbReference type="InterPro" id="IPR011009">
    <property type="entry name" value="Kinase-like_dom_sf"/>
</dbReference>
<comment type="catalytic activity">
    <reaction evidence="6">
        <text>L-threonyl-[protein] + ATP = O-phospho-L-threonyl-[protein] + ADP + H(+)</text>
        <dbReference type="Rhea" id="RHEA:46608"/>
        <dbReference type="Rhea" id="RHEA-COMP:11060"/>
        <dbReference type="Rhea" id="RHEA-COMP:11605"/>
        <dbReference type="ChEBI" id="CHEBI:15378"/>
        <dbReference type="ChEBI" id="CHEBI:30013"/>
        <dbReference type="ChEBI" id="CHEBI:30616"/>
        <dbReference type="ChEBI" id="CHEBI:61977"/>
        <dbReference type="ChEBI" id="CHEBI:456216"/>
        <dbReference type="EC" id="2.7.11.1"/>
    </reaction>
</comment>
<dbReference type="SUPFAM" id="SSF56112">
    <property type="entry name" value="Protein kinase-like (PK-like)"/>
    <property type="match status" value="1"/>
</dbReference>
<dbReference type="Pfam" id="PF07714">
    <property type="entry name" value="PK_Tyr_Ser-Thr"/>
    <property type="match status" value="1"/>
</dbReference>
<evidence type="ECO:0000256" key="2">
    <source>
        <dbReference type="ARBA" id="ARBA00012513"/>
    </source>
</evidence>